<keyword evidence="2" id="KW-1185">Reference proteome</keyword>
<name>A0ABU4J0N9_9BACI</name>
<dbReference type="EMBL" id="JAWUZT010000003">
    <property type="protein sequence ID" value="MDW8514840.1"/>
    <property type="molecule type" value="Genomic_DNA"/>
</dbReference>
<reference evidence="2" key="1">
    <citation type="submission" date="2023-07" db="EMBL/GenBank/DDBJ databases">
        <title>Draft genomic sequences of Priestia flexa CCM isolated from the soil of an abandoned mine contaminated by free cyanide in the high Andean zone of Tacna, Peru.</title>
        <authorList>
            <person name="Caceda Quiroz C.J."/>
            <person name="Maraza Chooque G.J."/>
            <person name="Fora Quispe G.L."/>
            <person name="Carpio Mamani M."/>
        </authorList>
    </citation>
    <scope>NUCLEOTIDE SEQUENCE [LARGE SCALE GENOMIC DNA]</scope>
    <source>
        <strain evidence="2">CCM</strain>
    </source>
</reference>
<dbReference type="SUPFAM" id="SSF109854">
    <property type="entry name" value="DinB/YfiT-like putative metalloenzymes"/>
    <property type="match status" value="1"/>
</dbReference>
<evidence type="ECO:0008006" key="3">
    <source>
        <dbReference type="Google" id="ProtNLM"/>
    </source>
</evidence>
<dbReference type="Gene3D" id="1.20.120.450">
    <property type="entry name" value="dinb family like domain"/>
    <property type="match status" value="1"/>
</dbReference>
<sequence length="49" mass="5769">MFNQYPIGVLTIQHPDNGTMTIAEVIRTYAWHGKHHIAHITTLRKQKNW</sequence>
<dbReference type="InterPro" id="IPR034660">
    <property type="entry name" value="DinB/YfiT-like"/>
</dbReference>
<evidence type="ECO:0000313" key="1">
    <source>
        <dbReference type="EMBL" id="MDW8514840.1"/>
    </source>
</evidence>
<accession>A0ABU4J0N9</accession>
<protein>
    <recommendedName>
        <fullName evidence="3">Metal-dependent hydrolase</fullName>
    </recommendedName>
</protein>
<comment type="caution">
    <text evidence="1">The sequence shown here is derived from an EMBL/GenBank/DDBJ whole genome shotgun (WGS) entry which is preliminary data.</text>
</comment>
<dbReference type="RefSeq" id="WP_174521186.1">
    <property type="nucleotide sequence ID" value="NZ_CM125968.1"/>
</dbReference>
<dbReference type="Proteomes" id="UP001284771">
    <property type="component" value="Unassembled WGS sequence"/>
</dbReference>
<organism evidence="1 2">
    <name type="scientific">Priestia flexa</name>
    <dbReference type="NCBI Taxonomy" id="86664"/>
    <lineage>
        <taxon>Bacteria</taxon>
        <taxon>Bacillati</taxon>
        <taxon>Bacillota</taxon>
        <taxon>Bacilli</taxon>
        <taxon>Bacillales</taxon>
        <taxon>Bacillaceae</taxon>
        <taxon>Priestia</taxon>
    </lineage>
</organism>
<gene>
    <name evidence="1" type="ORF">RIB56_01715</name>
</gene>
<evidence type="ECO:0000313" key="2">
    <source>
        <dbReference type="Proteomes" id="UP001284771"/>
    </source>
</evidence>
<proteinExistence type="predicted"/>
<dbReference type="GeneID" id="93680791"/>